<dbReference type="AlphaFoldDB" id="A0A318UCS1"/>
<proteinExistence type="predicted"/>
<sequence>MRGFSIFIQQAKNLAMRTILTSLFLILFSSVFAQQKTDNPPAKAVVILTTKQTIPNDSIKVSFAKNKSADPKDKQPSYFIDSVLVSLNTLTGINPEEIMDVKVEKNAADPRFRNPNGTIFITTKSLKKIDLIPLSQINRDYVHSDPVSTLYMFENTILTDDIESYKIDKNYILGIEVLTSDDINYLKASKTKFTIIKILGKSKENLQKANQIMIRGNAETVSLK</sequence>
<comment type="caution">
    <text evidence="2">The sequence shown here is derived from an EMBL/GenBank/DDBJ whole genome shotgun (WGS) entry which is preliminary data.</text>
</comment>
<reference evidence="2 3" key="1">
    <citation type="submission" date="2018-06" db="EMBL/GenBank/DDBJ databases">
        <title>Genomic Encyclopedia of Archaeal and Bacterial Type Strains, Phase II (KMG-II): from individual species to whole genera.</title>
        <authorList>
            <person name="Goeker M."/>
        </authorList>
    </citation>
    <scope>NUCLEOTIDE SEQUENCE [LARGE SCALE GENOMIC DNA]</scope>
    <source>
        <strain evidence="2 3">DSM 27372</strain>
    </source>
</reference>
<name>A0A318UCS1_9SPHI</name>
<dbReference type="Proteomes" id="UP000248198">
    <property type="component" value="Unassembled WGS sequence"/>
</dbReference>
<organism evidence="2 3">
    <name type="scientific">Pedobacter nutrimenti</name>
    <dbReference type="NCBI Taxonomy" id="1241337"/>
    <lineage>
        <taxon>Bacteria</taxon>
        <taxon>Pseudomonadati</taxon>
        <taxon>Bacteroidota</taxon>
        <taxon>Sphingobacteriia</taxon>
        <taxon>Sphingobacteriales</taxon>
        <taxon>Sphingobacteriaceae</taxon>
        <taxon>Pedobacter</taxon>
    </lineage>
</organism>
<evidence type="ECO:0000256" key="1">
    <source>
        <dbReference type="SAM" id="SignalP"/>
    </source>
</evidence>
<gene>
    <name evidence="2" type="ORF">B0O44_104413</name>
</gene>
<evidence type="ECO:0000313" key="3">
    <source>
        <dbReference type="Proteomes" id="UP000248198"/>
    </source>
</evidence>
<keyword evidence="3" id="KW-1185">Reference proteome</keyword>
<dbReference type="EMBL" id="QKLU01000004">
    <property type="protein sequence ID" value="PYF74242.1"/>
    <property type="molecule type" value="Genomic_DNA"/>
</dbReference>
<feature type="chain" id="PRO_5016445574" evidence="1">
    <location>
        <begin position="34"/>
        <end position="224"/>
    </location>
</feature>
<evidence type="ECO:0000313" key="2">
    <source>
        <dbReference type="EMBL" id="PYF74242.1"/>
    </source>
</evidence>
<feature type="signal peptide" evidence="1">
    <location>
        <begin position="1"/>
        <end position="33"/>
    </location>
</feature>
<protein>
    <submittedName>
        <fullName evidence="2">Uncharacterized protein</fullName>
    </submittedName>
</protein>
<accession>A0A318UCS1</accession>
<keyword evidence="1" id="KW-0732">Signal</keyword>